<evidence type="ECO:0000259" key="4">
    <source>
        <dbReference type="PROSITE" id="PS50949"/>
    </source>
</evidence>
<dbReference type="EMBL" id="JAAOIV010000003">
    <property type="protein sequence ID" value="NHN55372.1"/>
    <property type="molecule type" value="Genomic_DNA"/>
</dbReference>
<feature type="domain" description="HTH gntR-type" evidence="4">
    <location>
        <begin position="1"/>
        <end position="62"/>
    </location>
</feature>
<dbReference type="PROSITE" id="PS50949">
    <property type="entry name" value="HTH_GNTR"/>
    <property type="match status" value="1"/>
</dbReference>
<dbReference type="SMART" id="SM00895">
    <property type="entry name" value="FCD"/>
    <property type="match status" value="1"/>
</dbReference>
<evidence type="ECO:0000313" key="6">
    <source>
        <dbReference type="Proteomes" id="UP000744769"/>
    </source>
</evidence>
<evidence type="ECO:0000256" key="2">
    <source>
        <dbReference type="ARBA" id="ARBA00023125"/>
    </source>
</evidence>
<dbReference type="GO" id="GO:0003700">
    <property type="term" value="F:DNA-binding transcription factor activity"/>
    <property type="evidence" value="ECO:0007669"/>
    <property type="project" value="InterPro"/>
</dbReference>
<dbReference type="InterPro" id="IPR036390">
    <property type="entry name" value="WH_DNA-bd_sf"/>
</dbReference>
<dbReference type="Pfam" id="PF07729">
    <property type="entry name" value="FCD"/>
    <property type="match status" value="1"/>
</dbReference>
<dbReference type="InterPro" id="IPR008920">
    <property type="entry name" value="TF_FadR/GntR_C"/>
</dbReference>
<dbReference type="InterPro" id="IPR011711">
    <property type="entry name" value="GntR_C"/>
</dbReference>
<evidence type="ECO:0000256" key="3">
    <source>
        <dbReference type="ARBA" id="ARBA00023163"/>
    </source>
</evidence>
<dbReference type="CDD" id="cd07377">
    <property type="entry name" value="WHTH_GntR"/>
    <property type="match status" value="1"/>
</dbReference>
<accession>A0A967AZP1</accession>
<comment type="caution">
    <text evidence="5">The sequence shown here is derived from an EMBL/GenBank/DDBJ whole genome shotgun (WGS) entry which is preliminary data.</text>
</comment>
<dbReference type="Gene3D" id="1.20.120.530">
    <property type="entry name" value="GntR ligand-binding domain-like"/>
    <property type="match status" value="1"/>
</dbReference>
<dbReference type="PANTHER" id="PTHR43537">
    <property type="entry name" value="TRANSCRIPTIONAL REGULATOR, GNTR FAMILY"/>
    <property type="match status" value="1"/>
</dbReference>
<reference evidence="5" key="1">
    <citation type="submission" date="2020-03" db="EMBL/GenBank/DDBJ databases">
        <title>Draft sequencing of Calidifontibacter sp. DB0510.</title>
        <authorList>
            <person name="Kim D.-U."/>
        </authorList>
    </citation>
    <scope>NUCLEOTIDE SEQUENCE</scope>
    <source>
        <strain evidence="5">DB0510</strain>
    </source>
</reference>
<evidence type="ECO:0000313" key="5">
    <source>
        <dbReference type="EMBL" id="NHN55372.1"/>
    </source>
</evidence>
<proteinExistence type="predicted"/>
<keyword evidence="2" id="KW-0238">DNA-binding</keyword>
<dbReference type="SMART" id="SM00345">
    <property type="entry name" value="HTH_GNTR"/>
    <property type="match status" value="1"/>
</dbReference>
<keyword evidence="6" id="KW-1185">Reference proteome</keyword>
<dbReference type="AlphaFoldDB" id="A0A967AZP1"/>
<dbReference type="Pfam" id="PF00392">
    <property type="entry name" value="GntR"/>
    <property type="match status" value="1"/>
</dbReference>
<dbReference type="SUPFAM" id="SSF48008">
    <property type="entry name" value="GntR ligand-binding domain-like"/>
    <property type="match status" value="1"/>
</dbReference>
<keyword evidence="1" id="KW-0805">Transcription regulation</keyword>
<organism evidence="5 6">
    <name type="scientific">Metallococcus carri</name>
    <dbReference type="NCBI Taxonomy" id="1656884"/>
    <lineage>
        <taxon>Bacteria</taxon>
        <taxon>Bacillati</taxon>
        <taxon>Actinomycetota</taxon>
        <taxon>Actinomycetes</taxon>
        <taxon>Micrococcales</taxon>
        <taxon>Dermacoccaceae</taxon>
        <taxon>Metallococcus</taxon>
    </lineage>
</organism>
<dbReference type="Gene3D" id="1.10.10.10">
    <property type="entry name" value="Winged helix-like DNA-binding domain superfamily/Winged helix DNA-binding domain"/>
    <property type="match status" value="1"/>
</dbReference>
<keyword evidence="3" id="KW-0804">Transcription</keyword>
<sequence length="210" mass="22937">MYDGLRGDVLGGIFRPGERLKFAPLCERYGASVSVVREALSRLAEQGLVEAEPNVGFRVRTVSTEDLLDLTRTRIEIESLALRRSIAEGDAHWEARLLAAHHVLAATPIVAAEGPPRMSDEWETAHAAFHAALLEGGAGPWLRSVAATLRDASEFYRRLSQVRAPGRDEAAEHRAILDAALAHDADLAVELLRAHYDRTAQILLGSVEFG</sequence>
<gene>
    <name evidence="5" type="ORF">G9U51_06180</name>
</gene>
<evidence type="ECO:0000256" key="1">
    <source>
        <dbReference type="ARBA" id="ARBA00023015"/>
    </source>
</evidence>
<dbReference type="GO" id="GO:0003677">
    <property type="term" value="F:DNA binding"/>
    <property type="evidence" value="ECO:0007669"/>
    <property type="project" value="UniProtKB-KW"/>
</dbReference>
<name>A0A967AZP1_9MICO</name>
<dbReference type="InterPro" id="IPR036388">
    <property type="entry name" value="WH-like_DNA-bd_sf"/>
</dbReference>
<dbReference type="Proteomes" id="UP000744769">
    <property type="component" value="Unassembled WGS sequence"/>
</dbReference>
<dbReference type="SUPFAM" id="SSF46785">
    <property type="entry name" value="Winged helix' DNA-binding domain"/>
    <property type="match status" value="1"/>
</dbReference>
<dbReference type="PANTHER" id="PTHR43537:SF20">
    <property type="entry name" value="HTH-TYPE TRANSCRIPTIONAL REPRESSOR GLAR"/>
    <property type="match status" value="1"/>
</dbReference>
<protein>
    <submittedName>
        <fullName evidence="5">FCD domain-containing protein</fullName>
    </submittedName>
</protein>
<dbReference type="InterPro" id="IPR000524">
    <property type="entry name" value="Tscrpt_reg_HTH_GntR"/>
</dbReference>